<dbReference type="Proteomes" id="UP000471026">
    <property type="component" value="Unassembled WGS sequence"/>
</dbReference>
<accession>A0A6N9QZD1</accession>
<evidence type="ECO:0000256" key="6">
    <source>
        <dbReference type="ARBA" id="ARBA00022898"/>
    </source>
</evidence>
<evidence type="ECO:0000256" key="3">
    <source>
        <dbReference type="ARBA" id="ARBA00011738"/>
    </source>
</evidence>
<organism evidence="8 9">
    <name type="scientific">Kocuria marina subsp. indica</name>
    <dbReference type="NCBI Taxonomy" id="1049583"/>
    <lineage>
        <taxon>Bacteria</taxon>
        <taxon>Bacillati</taxon>
        <taxon>Actinomycetota</taxon>
        <taxon>Actinomycetes</taxon>
        <taxon>Micrococcales</taxon>
        <taxon>Micrococcaceae</taxon>
        <taxon>Kocuria</taxon>
    </lineage>
</organism>
<dbReference type="InterPro" id="IPR015422">
    <property type="entry name" value="PyrdxlP-dep_Trfase_small"/>
</dbReference>
<keyword evidence="6" id="KW-0663">Pyridoxal phosphate</keyword>
<dbReference type="Gene3D" id="3.90.1150.10">
    <property type="entry name" value="Aspartate Aminotransferase, domain 1"/>
    <property type="match status" value="1"/>
</dbReference>
<evidence type="ECO:0000256" key="5">
    <source>
        <dbReference type="ARBA" id="ARBA00022679"/>
    </source>
</evidence>
<dbReference type="GO" id="GO:0008483">
    <property type="term" value="F:transaminase activity"/>
    <property type="evidence" value="ECO:0007669"/>
    <property type="project" value="UniProtKB-KW"/>
</dbReference>
<protein>
    <submittedName>
        <fullName evidence="8">Aminotransferase class I/II-fold pyridoxal phosphate-dependent enzyme</fullName>
    </submittedName>
</protein>
<name>A0A6N9QZD1_9MICC</name>
<evidence type="ECO:0000256" key="1">
    <source>
        <dbReference type="ARBA" id="ARBA00001933"/>
    </source>
</evidence>
<evidence type="ECO:0000256" key="4">
    <source>
        <dbReference type="ARBA" id="ARBA00022576"/>
    </source>
</evidence>
<comment type="cofactor">
    <cofactor evidence="1">
        <name>pyridoxal 5'-phosphate</name>
        <dbReference type="ChEBI" id="CHEBI:597326"/>
    </cofactor>
</comment>
<dbReference type="SUPFAM" id="SSF53383">
    <property type="entry name" value="PLP-dependent transferases"/>
    <property type="match status" value="1"/>
</dbReference>
<dbReference type="GO" id="GO:0030170">
    <property type="term" value="F:pyridoxal phosphate binding"/>
    <property type="evidence" value="ECO:0007669"/>
    <property type="project" value="InterPro"/>
</dbReference>
<dbReference type="AlphaFoldDB" id="A0A6N9QZD1"/>
<keyword evidence="4 8" id="KW-0032">Aminotransferase</keyword>
<comment type="subunit">
    <text evidence="3">Homodimer.</text>
</comment>
<dbReference type="InterPro" id="IPR015421">
    <property type="entry name" value="PyrdxlP-dep_Trfase_major"/>
</dbReference>
<dbReference type="InterPro" id="IPR015424">
    <property type="entry name" value="PyrdxlP-dep_Trfase"/>
</dbReference>
<keyword evidence="5 8" id="KW-0808">Transferase</keyword>
<gene>
    <name evidence="8" type="ORF">GKZ75_07140</name>
</gene>
<evidence type="ECO:0000313" key="8">
    <source>
        <dbReference type="EMBL" id="NDO78007.1"/>
    </source>
</evidence>
<dbReference type="PANTHER" id="PTHR42790">
    <property type="entry name" value="AMINOTRANSFERASE"/>
    <property type="match status" value="1"/>
</dbReference>
<dbReference type="InterPro" id="IPR004839">
    <property type="entry name" value="Aminotransferase_I/II_large"/>
</dbReference>
<dbReference type="Pfam" id="PF00155">
    <property type="entry name" value="Aminotran_1_2"/>
    <property type="match status" value="1"/>
</dbReference>
<evidence type="ECO:0000313" key="9">
    <source>
        <dbReference type="Proteomes" id="UP000471026"/>
    </source>
</evidence>
<evidence type="ECO:0000259" key="7">
    <source>
        <dbReference type="Pfam" id="PF00155"/>
    </source>
</evidence>
<reference evidence="8 9" key="1">
    <citation type="submission" date="2019-11" db="EMBL/GenBank/DDBJ databases">
        <title>Draft genome sequence of Kocuria indica DP-K7, a methyl red degrading Actinobacterium.</title>
        <authorList>
            <person name="Kumaran S."/>
            <person name="Tischler D."/>
            <person name="Ngo A.C.R."/>
            <person name="Schultes F."/>
        </authorList>
    </citation>
    <scope>NUCLEOTIDE SEQUENCE [LARGE SCALE GENOMIC DNA]</scope>
    <source>
        <strain evidence="8 9">DP-K7</strain>
    </source>
</reference>
<dbReference type="Gene3D" id="3.40.640.10">
    <property type="entry name" value="Type I PLP-dependent aspartate aminotransferase-like (Major domain)"/>
    <property type="match status" value="1"/>
</dbReference>
<dbReference type="CDD" id="cd00609">
    <property type="entry name" value="AAT_like"/>
    <property type="match status" value="1"/>
</dbReference>
<evidence type="ECO:0000256" key="2">
    <source>
        <dbReference type="ARBA" id="ARBA00007441"/>
    </source>
</evidence>
<dbReference type="RefSeq" id="WP_162229397.1">
    <property type="nucleotide sequence ID" value="NZ_WMHZ01000008.1"/>
</dbReference>
<feature type="domain" description="Aminotransferase class I/classII large" evidence="7">
    <location>
        <begin position="17"/>
        <end position="351"/>
    </location>
</feature>
<dbReference type="InterPro" id="IPR050859">
    <property type="entry name" value="Class-I_PLP-dep_aminotransf"/>
</dbReference>
<dbReference type="EMBL" id="WMHZ01000008">
    <property type="protein sequence ID" value="NDO78007.1"/>
    <property type="molecule type" value="Genomic_DNA"/>
</dbReference>
<dbReference type="PANTHER" id="PTHR42790:SF19">
    <property type="entry name" value="KYNURENINE_ALPHA-AMINOADIPATE AMINOTRANSFERASE, MITOCHONDRIAL"/>
    <property type="match status" value="1"/>
</dbReference>
<dbReference type="GO" id="GO:1901605">
    <property type="term" value="P:alpha-amino acid metabolic process"/>
    <property type="evidence" value="ECO:0007669"/>
    <property type="project" value="TreeGrafter"/>
</dbReference>
<dbReference type="FunFam" id="3.40.640.10:FF:000053">
    <property type="entry name" value="Aminotransferase, class I"/>
    <property type="match status" value="1"/>
</dbReference>
<comment type="caution">
    <text evidence="8">The sequence shown here is derived from an EMBL/GenBank/DDBJ whole genome shotgun (WGS) entry which is preliminary data.</text>
</comment>
<proteinExistence type="inferred from homology"/>
<comment type="similarity">
    <text evidence="2">Belongs to the class-I pyridoxal-phosphate-dependent aminotransferase family.</text>
</comment>
<sequence length="363" mass="40363">MPELRSLPLDALADIASDLMRNRGNEVMQYGASTGTDHLKDQLIELMKIEGIENATRENTLVTTGSQNGLDTLARVMIDPGDVILAEAPSYSGAMAVFTGAQAEVVHVAIDHEGLIPDEFEKTIEELESQGRRIKFLYTIPSFQNPGGTMMPQQRRDRIREICAAHHVLIAEDNPYGLLGFEGQTARAMRADDENVVYLGSVSKMFAPGLRVGWIVAPDSLAKILGLQSEAAVLNPSVFAQEVVAEYLEKYDWRSVLDEYRVLYGKRAQALMDAFDEHMPDGVTWTRPEGGFYSWITLPQDVDSYDLCMKCIDEGVVFVPGTAFYTDGRGEHEVRMSFCHPTEDEIRKGVEIFTTTLKKAMNA</sequence>